<protein>
    <submittedName>
        <fullName evidence="1">FAD-binding PCMH-type domain-containing protein</fullName>
    </submittedName>
</protein>
<evidence type="ECO:0000313" key="1">
    <source>
        <dbReference type="EMBL" id="GFH12013.1"/>
    </source>
</evidence>
<comment type="caution">
    <text evidence="1">The sequence shown here is derived from an EMBL/GenBank/DDBJ whole genome shotgun (WGS) entry which is preliminary data.</text>
</comment>
<name>A0A699YPF9_HAELA</name>
<accession>A0A699YPF9</accession>
<dbReference type="Proteomes" id="UP000485058">
    <property type="component" value="Unassembled WGS sequence"/>
</dbReference>
<proteinExistence type="predicted"/>
<reference evidence="1 2" key="1">
    <citation type="submission" date="2020-02" db="EMBL/GenBank/DDBJ databases">
        <title>Draft genome sequence of Haematococcus lacustris strain NIES-144.</title>
        <authorList>
            <person name="Morimoto D."/>
            <person name="Nakagawa S."/>
            <person name="Yoshida T."/>
            <person name="Sawayama S."/>
        </authorList>
    </citation>
    <scope>NUCLEOTIDE SEQUENCE [LARGE SCALE GENOMIC DNA]</scope>
    <source>
        <strain evidence="1 2">NIES-144</strain>
    </source>
</reference>
<evidence type="ECO:0000313" key="2">
    <source>
        <dbReference type="Proteomes" id="UP000485058"/>
    </source>
</evidence>
<dbReference type="EMBL" id="BLLF01000459">
    <property type="protein sequence ID" value="GFH12013.1"/>
    <property type="molecule type" value="Genomic_DNA"/>
</dbReference>
<organism evidence="1 2">
    <name type="scientific">Haematococcus lacustris</name>
    <name type="common">Green alga</name>
    <name type="synonym">Haematococcus pluvialis</name>
    <dbReference type="NCBI Taxonomy" id="44745"/>
    <lineage>
        <taxon>Eukaryota</taxon>
        <taxon>Viridiplantae</taxon>
        <taxon>Chlorophyta</taxon>
        <taxon>core chlorophytes</taxon>
        <taxon>Chlorophyceae</taxon>
        <taxon>CS clade</taxon>
        <taxon>Chlamydomonadales</taxon>
        <taxon>Haematococcaceae</taxon>
        <taxon>Haematococcus</taxon>
    </lineage>
</organism>
<sequence length="404" mass="42948">MERQAVSSGPGPTVSVGTVTEAEAAYPCTAASPLGCAWPDWPDTHTLMHGDWRQHGHAQGAVPVQGAVELHSATPSWGPVHAGPHALLARQLLRFLSSGQEQGNYAAYWSYSALTLHSQLCPAPQAHSPPTSSGHAGWQAHLLGTGLMTIKWDEQFKGIQLLDKLLGLPANPWHGKIGFAQLPGSPTILNRSTGKLEACTTTTCPHATLQRNQFTGETSLVNTAPNFGIAGFSGAKMLPPSPLPCPSLASSALKPLPYSALCPSGYAGMINAHQGAGYKQATFNFFSFIAQLNRSMVHVIGNSPVGPFLTQHLSTAPSALARWQAAGYHPPDVVTFLDNMDKSLTHPNGALDIRITNGRLYREAFSTGLAMFQNGSTAADIMVWMNAQFIAQLAKDGGRMQVST</sequence>
<dbReference type="AlphaFoldDB" id="A0A699YPF9"/>
<gene>
    <name evidence="1" type="ORF">HaLaN_07630</name>
</gene>
<keyword evidence="2" id="KW-1185">Reference proteome</keyword>